<sequence>MAFNKKYEVYDRGVLLGQYYADEVSQLIGIPLRRVSAYAASGARFLRRYTIEAVDDTKPGWAEEWDRVRIEKLAWLRGGGAVGQRGTGAVQQP</sequence>
<organism evidence="1 2">
    <name type="scientific">Hungatella hathewayi</name>
    <dbReference type="NCBI Taxonomy" id="154046"/>
    <lineage>
        <taxon>Bacteria</taxon>
        <taxon>Bacillati</taxon>
        <taxon>Bacillota</taxon>
        <taxon>Clostridia</taxon>
        <taxon>Lachnospirales</taxon>
        <taxon>Lachnospiraceae</taxon>
        <taxon>Hungatella</taxon>
    </lineage>
</organism>
<protein>
    <submittedName>
        <fullName evidence="1">Uncharacterized protein</fullName>
    </submittedName>
</protein>
<reference evidence="1 2" key="1">
    <citation type="submission" date="2015-09" db="EMBL/GenBank/DDBJ databases">
        <authorList>
            <consortium name="Pathogen Informatics"/>
        </authorList>
    </citation>
    <scope>NUCLEOTIDE SEQUENCE [LARGE SCALE GENOMIC DNA]</scope>
    <source>
        <strain evidence="1 2">2789STDY5608850</strain>
    </source>
</reference>
<dbReference type="RefSeq" id="WP_055658072.1">
    <property type="nucleotide sequence ID" value="NZ_CABIXC010000013.1"/>
</dbReference>
<name>A0A174IJU7_9FIRM</name>
<dbReference type="AlphaFoldDB" id="A0A174IJU7"/>
<evidence type="ECO:0000313" key="2">
    <source>
        <dbReference type="Proteomes" id="UP000095651"/>
    </source>
</evidence>
<dbReference type="EMBL" id="CYZE01000013">
    <property type="protein sequence ID" value="CUO85290.1"/>
    <property type="molecule type" value="Genomic_DNA"/>
</dbReference>
<proteinExistence type="predicted"/>
<gene>
    <name evidence="1" type="ORF">ERS852407_04172</name>
</gene>
<evidence type="ECO:0000313" key="1">
    <source>
        <dbReference type="EMBL" id="CUO85290.1"/>
    </source>
</evidence>
<accession>A0A174IJU7</accession>
<dbReference type="Proteomes" id="UP000095651">
    <property type="component" value="Unassembled WGS sequence"/>
</dbReference>